<evidence type="ECO:0000259" key="11">
    <source>
        <dbReference type="PROSITE" id="PS50868"/>
    </source>
</evidence>
<sequence length="513" mass="57894">MPPRSRYIVEQSKIESIITHRPCPDDQKRSEYLICWKSQDDAYPPLSWHGLEELGGVLHLVQQHIEQHKQSERTRNLTPSIDSLAGSKRKRSENQLLTPEIGLSPGPDAIHTTDSANGKKGSGKNEIRVFNCFLQRKEGSLIAVPTTTNPALDVRKLPTLEMKEQAAGTNLKDAEHAIRRRYVSRLQLLQPPVRFENNVDRETPSLSFKFIDEYVFREGVTKQDLVMGCQQCRPNMGANRGCEYTKKCECLEFAAPDLDKLSEEQQAEHKRQVDNNEIPTTAGLAKRFPYLHTGGRAGCLVDFYLLQRHVIYECNTACKCGPICKNRNVQHGRRVELEVFKTSNGRGFGLRCRQPLQRGQFIDTYLGEVITDAEADKREAQSGPGRASYLFSLDKFTGDKIGPGEVITQEKTFVVDGHFMGGPTRFINHCCQPNVQIHTVSYNKYDYFVYDLAFFACDDIPAGQELTFDYMDGGDAAPVKDGDVSMTDRAMDDGKSKVECKCGAEKCRGYLWM</sequence>
<dbReference type="PROSITE" id="PS50867">
    <property type="entry name" value="PRE_SET"/>
    <property type="match status" value="1"/>
</dbReference>
<evidence type="ECO:0000313" key="12">
    <source>
        <dbReference type="EMBL" id="KAF2221133.1"/>
    </source>
</evidence>
<dbReference type="AlphaFoldDB" id="A0A6A6G6D6"/>
<keyword evidence="4" id="KW-0808">Transferase</keyword>
<dbReference type="GO" id="GO:0032259">
    <property type="term" value="P:methylation"/>
    <property type="evidence" value="ECO:0007669"/>
    <property type="project" value="UniProtKB-KW"/>
</dbReference>
<dbReference type="PANTHER" id="PTHR46223">
    <property type="entry name" value="HISTONE-LYSINE N-METHYLTRANSFERASE SUV39H"/>
    <property type="match status" value="1"/>
</dbReference>
<evidence type="ECO:0000256" key="4">
    <source>
        <dbReference type="ARBA" id="ARBA00022679"/>
    </source>
</evidence>
<dbReference type="GO" id="GO:0042054">
    <property type="term" value="F:histone methyltransferase activity"/>
    <property type="evidence" value="ECO:0007669"/>
    <property type="project" value="InterPro"/>
</dbReference>
<dbReference type="EMBL" id="ML992511">
    <property type="protein sequence ID" value="KAF2221133.1"/>
    <property type="molecule type" value="Genomic_DNA"/>
</dbReference>
<proteinExistence type="predicted"/>
<keyword evidence="7" id="KW-0862">Zinc</keyword>
<protein>
    <recommendedName>
        <fullName evidence="14">SET domain-containing protein</fullName>
    </recommendedName>
</protein>
<comment type="subcellular location">
    <subcellularLocation>
        <location evidence="1">Chromosome</location>
    </subcellularLocation>
</comment>
<dbReference type="PROSITE" id="PS50280">
    <property type="entry name" value="SET"/>
    <property type="match status" value="1"/>
</dbReference>
<evidence type="ECO:0000256" key="1">
    <source>
        <dbReference type="ARBA" id="ARBA00004286"/>
    </source>
</evidence>
<evidence type="ECO:0000256" key="3">
    <source>
        <dbReference type="ARBA" id="ARBA00022603"/>
    </source>
</evidence>
<dbReference type="SMART" id="SM00468">
    <property type="entry name" value="PreSET"/>
    <property type="match status" value="1"/>
</dbReference>
<dbReference type="InterPro" id="IPR046341">
    <property type="entry name" value="SET_dom_sf"/>
</dbReference>
<evidence type="ECO:0000256" key="8">
    <source>
        <dbReference type="SAM" id="MobiDB-lite"/>
    </source>
</evidence>
<dbReference type="InterPro" id="IPR007728">
    <property type="entry name" value="Pre-SET_dom"/>
</dbReference>
<keyword evidence="2" id="KW-0158">Chromosome</keyword>
<feature type="region of interest" description="Disordered" evidence="8">
    <location>
        <begin position="68"/>
        <end position="122"/>
    </location>
</feature>
<keyword evidence="6" id="KW-0479">Metal-binding</keyword>
<evidence type="ECO:0000313" key="13">
    <source>
        <dbReference type="Proteomes" id="UP000799538"/>
    </source>
</evidence>
<dbReference type="Pfam" id="PF05033">
    <property type="entry name" value="Pre-SET"/>
    <property type="match status" value="1"/>
</dbReference>
<evidence type="ECO:0000256" key="7">
    <source>
        <dbReference type="ARBA" id="ARBA00022833"/>
    </source>
</evidence>
<dbReference type="Pfam" id="PF00856">
    <property type="entry name" value="SET"/>
    <property type="match status" value="1"/>
</dbReference>
<feature type="domain" description="Pre-SET" evidence="10">
    <location>
        <begin position="227"/>
        <end position="332"/>
    </location>
</feature>
<evidence type="ECO:0000259" key="9">
    <source>
        <dbReference type="PROSITE" id="PS50280"/>
    </source>
</evidence>
<evidence type="ECO:0000256" key="5">
    <source>
        <dbReference type="ARBA" id="ARBA00022691"/>
    </source>
</evidence>
<accession>A0A6A6G6D6</accession>
<dbReference type="InterPro" id="IPR050973">
    <property type="entry name" value="H3K9_Histone-Lys_N-MTase"/>
</dbReference>
<dbReference type="GO" id="GO:0005634">
    <property type="term" value="C:nucleus"/>
    <property type="evidence" value="ECO:0007669"/>
    <property type="project" value="InterPro"/>
</dbReference>
<dbReference type="GO" id="GO:0008270">
    <property type="term" value="F:zinc ion binding"/>
    <property type="evidence" value="ECO:0007669"/>
    <property type="project" value="InterPro"/>
</dbReference>
<dbReference type="PANTHER" id="PTHR46223:SF3">
    <property type="entry name" value="HISTONE-LYSINE N-METHYLTRANSFERASE SET-23"/>
    <property type="match status" value="1"/>
</dbReference>
<evidence type="ECO:0008006" key="14">
    <source>
        <dbReference type="Google" id="ProtNLM"/>
    </source>
</evidence>
<dbReference type="InterPro" id="IPR003616">
    <property type="entry name" value="Post-SET_dom"/>
</dbReference>
<keyword evidence="13" id="KW-1185">Reference proteome</keyword>
<dbReference type="OrthoDB" id="308383at2759"/>
<dbReference type="SUPFAM" id="SSF82199">
    <property type="entry name" value="SET domain"/>
    <property type="match status" value="1"/>
</dbReference>
<dbReference type="PROSITE" id="PS50868">
    <property type="entry name" value="POST_SET"/>
    <property type="match status" value="1"/>
</dbReference>
<dbReference type="SMART" id="SM00317">
    <property type="entry name" value="SET"/>
    <property type="match status" value="1"/>
</dbReference>
<keyword evidence="3" id="KW-0489">Methyltransferase</keyword>
<name>A0A6A6G6D6_9PEZI</name>
<evidence type="ECO:0000256" key="6">
    <source>
        <dbReference type="ARBA" id="ARBA00022723"/>
    </source>
</evidence>
<feature type="domain" description="Post-SET" evidence="11">
    <location>
        <begin position="496"/>
        <end position="512"/>
    </location>
</feature>
<dbReference type="Proteomes" id="UP000799538">
    <property type="component" value="Unassembled WGS sequence"/>
</dbReference>
<feature type="domain" description="SET" evidence="9">
    <location>
        <begin position="335"/>
        <end position="471"/>
    </location>
</feature>
<gene>
    <name evidence="12" type="ORF">BDZ85DRAFT_266340</name>
</gene>
<keyword evidence="5" id="KW-0949">S-adenosyl-L-methionine</keyword>
<evidence type="ECO:0000259" key="10">
    <source>
        <dbReference type="PROSITE" id="PS50867"/>
    </source>
</evidence>
<dbReference type="Gene3D" id="2.170.270.10">
    <property type="entry name" value="SET domain"/>
    <property type="match status" value="1"/>
</dbReference>
<dbReference type="InterPro" id="IPR001214">
    <property type="entry name" value="SET_dom"/>
</dbReference>
<organism evidence="12 13">
    <name type="scientific">Elsinoe ampelina</name>
    <dbReference type="NCBI Taxonomy" id="302913"/>
    <lineage>
        <taxon>Eukaryota</taxon>
        <taxon>Fungi</taxon>
        <taxon>Dikarya</taxon>
        <taxon>Ascomycota</taxon>
        <taxon>Pezizomycotina</taxon>
        <taxon>Dothideomycetes</taxon>
        <taxon>Dothideomycetidae</taxon>
        <taxon>Myriangiales</taxon>
        <taxon>Elsinoaceae</taxon>
        <taxon>Elsinoe</taxon>
    </lineage>
</organism>
<reference evidence="13" key="1">
    <citation type="journal article" date="2020" name="Stud. Mycol.">
        <title>101 Dothideomycetes genomes: A test case for predicting lifestyles and emergence of pathogens.</title>
        <authorList>
            <person name="Haridas S."/>
            <person name="Albert R."/>
            <person name="Binder M."/>
            <person name="Bloem J."/>
            <person name="LaButti K."/>
            <person name="Salamov A."/>
            <person name="Andreopoulos B."/>
            <person name="Baker S."/>
            <person name="Barry K."/>
            <person name="Bills G."/>
            <person name="Bluhm B."/>
            <person name="Cannon C."/>
            <person name="Castanera R."/>
            <person name="Culley D."/>
            <person name="Daum C."/>
            <person name="Ezra D."/>
            <person name="Gonzalez J."/>
            <person name="Henrissat B."/>
            <person name="Kuo A."/>
            <person name="Liang C."/>
            <person name="Lipzen A."/>
            <person name="Lutzoni F."/>
            <person name="Magnuson J."/>
            <person name="Mondo S."/>
            <person name="Nolan M."/>
            <person name="Ohm R."/>
            <person name="Pangilinan J."/>
            <person name="Park H.-J."/>
            <person name="Ramirez L."/>
            <person name="Alfaro M."/>
            <person name="Sun H."/>
            <person name="Tritt A."/>
            <person name="Yoshinaga Y."/>
            <person name="Zwiers L.-H."/>
            <person name="Turgeon B."/>
            <person name="Goodwin S."/>
            <person name="Spatafora J."/>
            <person name="Crous P."/>
            <person name="Grigoriev I."/>
        </authorList>
    </citation>
    <scope>NUCLEOTIDE SEQUENCE [LARGE SCALE GENOMIC DNA]</scope>
    <source>
        <strain evidence="13">CECT 20119</strain>
    </source>
</reference>
<dbReference type="GO" id="GO:0005694">
    <property type="term" value="C:chromosome"/>
    <property type="evidence" value="ECO:0007669"/>
    <property type="project" value="UniProtKB-SubCell"/>
</dbReference>
<evidence type="ECO:0000256" key="2">
    <source>
        <dbReference type="ARBA" id="ARBA00022454"/>
    </source>
</evidence>
<dbReference type="CDD" id="cd00024">
    <property type="entry name" value="CD_CSD"/>
    <property type="match status" value="1"/>
</dbReference>